<keyword evidence="1" id="KW-0862">Zinc</keyword>
<feature type="domain" description="CCHC-type" evidence="3">
    <location>
        <begin position="21"/>
        <end position="36"/>
    </location>
</feature>
<keyword evidence="1" id="KW-0479">Metal-binding</keyword>
<dbReference type="PROSITE" id="PS50158">
    <property type="entry name" value="ZF_CCHC"/>
    <property type="match status" value="1"/>
</dbReference>
<feature type="region of interest" description="Disordered" evidence="2">
    <location>
        <begin position="34"/>
        <end position="73"/>
    </location>
</feature>
<dbReference type="SUPFAM" id="SSF57756">
    <property type="entry name" value="Retrovirus zinc finger-like domains"/>
    <property type="match status" value="1"/>
</dbReference>
<feature type="compositionally biased region" description="Basic and acidic residues" evidence="2">
    <location>
        <begin position="100"/>
        <end position="137"/>
    </location>
</feature>
<dbReference type="InterPro" id="IPR001878">
    <property type="entry name" value="Znf_CCHC"/>
</dbReference>
<evidence type="ECO:0000256" key="2">
    <source>
        <dbReference type="SAM" id="MobiDB-lite"/>
    </source>
</evidence>
<protein>
    <recommendedName>
        <fullName evidence="3">CCHC-type domain-containing protein</fullName>
    </recommendedName>
</protein>
<keyword evidence="5" id="KW-1185">Reference proteome</keyword>
<feature type="compositionally biased region" description="Polar residues" evidence="2">
    <location>
        <begin position="206"/>
        <end position="227"/>
    </location>
</feature>
<name>A0A388LQZ8_CHABU</name>
<reference evidence="4 5" key="1">
    <citation type="journal article" date="2018" name="Cell">
        <title>The Chara Genome: Secondary Complexity and Implications for Plant Terrestrialization.</title>
        <authorList>
            <person name="Nishiyama T."/>
            <person name="Sakayama H."/>
            <person name="Vries J.D."/>
            <person name="Buschmann H."/>
            <person name="Saint-Marcoux D."/>
            <person name="Ullrich K.K."/>
            <person name="Haas F.B."/>
            <person name="Vanderstraeten L."/>
            <person name="Becker D."/>
            <person name="Lang D."/>
            <person name="Vosolsobe S."/>
            <person name="Rombauts S."/>
            <person name="Wilhelmsson P.K.I."/>
            <person name="Janitza P."/>
            <person name="Kern R."/>
            <person name="Heyl A."/>
            <person name="Rumpler F."/>
            <person name="Villalobos L.I.A.C."/>
            <person name="Clay J.M."/>
            <person name="Skokan R."/>
            <person name="Toyoda A."/>
            <person name="Suzuki Y."/>
            <person name="Kagoshima H."/>
            <person name="Schijlen E."/>
            <person name="Tajeshwar N."/>
            <person name="Catarino B."/>
            <person name="Hetherington A.J."/>
            <person name="Saltykova A."/>
            <person name="Bonnot C."/>
            <person name="Breuninger H."/>
            <person name="Symeonidi A."/>
            <person name="Radhakrishnan G.V."/>
            <person name="Van Nieuwerburgh F."/>
            <person name="Deforce D."/>
            <person name="Chang C."/>
            <person name="Karol K.G."/>
            <person name="Hedrich R."/>
            <person name="Ulvskov P."/>
            <person name="Glockner G."/>
            <person name="Delwiche C.F."/>
            <person name="Petrasek J."/>
            <person name="Van de Peer Y."/>
            <person name="Friml J."/>
            <person name="Beilby M."/>
            <person name="Dolan L."/>
            <person name="Kohara Y."/>
            <person name="Sugano S."/>
            <person name="Fujiyama A."/>
            <person name="Delaux P.-M."/>
            <person name="Quint M."/>
            <person name="TheiBen G."/>
            <person name="Hagemann M."/>
            <person name="Harholt J."/>
            <person name="Dunand C."/>
            <person name="Zachgo S."/>
            <person name="Langdale J."/>
            <person name="Maumus F."/>
            <person name="Straeten D.V.D."/>
            <person name="Gould S.B."/>
            <person name="Rensing S.A."/>
        </authorList>
    </citation>
    <scope>NUCLEOTIDE SEQUENCE [LARGE SCALE GENOMIC DNA]</scope>
    <source>
        <strain evidence="4 5">S276</strain>
    </source>
</reference>
<evidence type="ECO:0000313" key="4">
    <source>
        <dbReference type="EMBL" id="GBG84691.1"/>
    </source>
</evidence>
<accession>A0A388LQZ8</accession>
<proteinExistence type="predicted"/>
<evidence type="ECO:0000256" key="1">
    <source>
        <dbReference type="PROSITE-ProRule" id="PRU00047"/>
    </source>
</evidence>
<feature type="region of interest" description="Disordered" evidence="2">
    <location>
        <begin position="100"/>
        <end position="151"/>
    </location>
</feature>
<dbReference type="Gene3D" id="4.10.60.10">
    <property type="entry name" value="Zinc finger, CCHC-type"/>
    <property type="match status" value="1"/>
</dbReference>
<evidence type="ECO:0000313" key="5">
    <source>
        <dbReference type="Proteomes" id="UP000265515"/>
    </source>
</evidence>
<sequence>MFNSERYPDDRDRRPDRSIVKCFNCEEMGYYANQCPHRERRYNTSRPSTSTDSRRSRSPRKFPAIRNYSPLKQDDGLRDQVAALSKGVATIKEHFNMVQAKKDEKAQRKLEREQKEEERLQKEEEEAHQSQEVARHEEKKRKKEAKAKQGATLRAELKKEVTMHAAKLMIEVKDDWIQQWKTSVLPELASGGVDTKGKKQVKYEPTASSKTDYSTDGSETSVTQGLSEKTDQLYITEKRKRTEDVSIGDSPPMEAPPKRTPVQGRVKVDDTCHQVTRARTKSTKTPIQAKRRSSIKTPLSKLLKYRKTSSPSGKLTPASRSLTRLRYRDSVMREFKDCNTDELQRFCKDEGIPYVGKIDAIFDLAEHRAQKEFPCIVPASEVIPISESTEPEVDASTENLE</sequence>
<keyword evidence="1" id="KW-0863">Zinc-finger</keyword>
<dbReference type="Proteomes" id="UP000265515">
    <property type="component" value="Unassembled WGS sequence"/>
</dbReference>
<dbReference type="AlphaFoldDB" id="A0A388LQZ8"/>
<dbReference type="GO" id="GO:0003676">
    <property type="term" value="F:nucleic acid binding"/>
    <property type="evidence" value="ECO:0007669"/>
    <property type="project" value="InterPro"/>
</dbReference>
<dbReference type="Gramene" id="GBG84691">
    <property type="protein sequence ID" value="GBG84691"/>
    <property type="gene ID" value="CBR_g39066"/>
</dbReference>
<dbReference type="GO" id="GO:0008270">
    <property type="term" value="F:zinc ion binding"/>
    <property type="evidence" value="ECO:0007669"/>
    <property type="project" value="UniProtKB-KW"/>
</dbReference>
<feature type="compositionally biased region" description="Basic and acidic residues" evidence="2">
    <location>
        <begin position="228"/>
        <end position="244"/>
    </location>
</feature>
<comment type="caution">
    <text evidence="4">The sequence shown here is derived from an EMBL/GenBank/DDBJ whole genome shotgun (WGS) entry which is preliminary data.</text>
</comment>
<evidence type="ECO:0000259" key="3">
    <source>
        <dbReference type="PROSITE" id="PS50158"/>
    </source>
</evidence>
<organism evidence="4 5">
    <name type="scientific">Chara braunii</name>
    <name type="common">Braun's stonewort</name>
    <dbReference type="NCBI Taxonomy" id="69332"/>
    <lineage>
        <taxon>Eukaryota</taxon>
        <taxon>Viridiplantae</taxon>
        <taxon>Streptophyta</taxon>
        <taxon>Charophyceae</taxon>
        <taxon>Charales</taxon>
        <taxon>Characeae</taxon>
        <taxon>Chara</taxon>
    </lineage>
</organism>
<feature type="region of interest" description="Disordered" evidence="2">
    <location>
        <begin position="189"/>
        <end position="266"/>
    </location>
</feature>
<gene>
    <name evidence="4" type="ORF">CBR_g39066</name>
</gene>
<dbReference type="InterPro" id="IPR036875">
    <property type="entry name" value="Znf_CCHC_sf"/>
</dbReference>
<dbReference type="EMBL" id="BFEA01000487">
    <property type="protein sequence ID" value="GBG84691.1"/>
    <property type="molecule type" value="Genomic_DNA"/>
</dbReference>